<evidence type="ECO:0000256" key="2">
    <source>
        <dbReference type="ARBA" id="ARBA00022840"/>
    </source>
</evidence>
<reference evidence="9" key="1">
    <citation type="submission" date="2021-01" db="EMBL/GenBank/DDBJ databases">
        <title>Caligus Genome Assembly.</title>
        <authorList>
            <person name="Gallardo-Escarate C."/>
        </authorList>
    </citation>
    <scope>NUCLEOTIDE SEQUENCE [LARGE SCALE GENOMIC DNA]</scope>
</reference>
<evidence type="ECO:0000256" key="1">
    <source>
        <dbReference type="ARBA" id="ARBA00022741"/>
    </source>
</evidence>
<feature type="non-terminal residue" evidence="8">
    <location>
        <position position="287"/>
    </location>
</feature>
<dbReference type="GO" id="GO:0016020">
    <property type="term" value="C:membrane"/>
    <property type="evidence" value="ECO:0007669"/>
    <property type="project" value="TreeGrafter"/>
</dbReference>
<dbReference type="InterPro" id="IPR001609">
    <property type="entry name" value="Myosin_head_motor_dom-like"/>
</dbReference>
<evidence type="ECO:0000256" key="6">
    <source>
        <dbReference type="PROSITE-ProRule" id="PRU00782"/>
    </source>
</evidence>
<accession>A0A7T8KBX5</accession>
<dbReference type="OrthoDB" id="370884at2759"/>
<keyword evidence="9" id="KW-1185">Reference proteome</keyword>
<evidence type="ECO:0000256" key="4">
    <source>
        <dbReference type="ARBA" id="ARBA00023175"/>
    </source>
</evidence>
<dbReference type="GO" id="GO:0005524">
    <property type="term" value="F:ATP binding"/>
    <property type="evidence" value="ECO:0007669"/>
    <property type="project" value="UniProtKB-UniRule"/>
</dbReference>
<dbReference type="GO" id="GO:0007015">
    <property type="term" value="P:actin filament organization"/>
    <property type="evidence" value="ECO:0007669"/>
    <property type="project" value="TreeGrafter"/>
</dbReference>
<dbReference type="PROSITE" id="PS51456">
    <property type="entry name" value="MYOSIN_MOTOR"/>
    <property type="match status" value="1"/>
</dbReference>
<comment type="similarity">
    <text evidence="6">Belongs to the TRAFAC class myosin-kinesin ATPase superfamily. Myosin family.</text>
</comment>
<evidence type="ECO:0000313" key="8">
    <source>
        <dbReference type="EMBL" id="QQP53082.1"/>
    </source>
</evidence>
<keyword evidence="2 6" id="KW-0067">ATP-binding</keyword>
<dbReference type="PANTHER" id="PTHR13140">
    <property type="entry name" value="MYOSIN"/>
    <property type="match status" value="1"/>
</dbReference>
<dbReference type="GO" id="GO:0005737">
    <property type="term" value="C:cytoplasm"/>
    <property type="evidence" value="ECO:0007669"/>
    <property type="project" value="TreeGrafter"/>
</dbReference>
<dbReference type="PRINTS" id="PR00193">
    <property type="entry name" value="MYOSINHEAVY"/>
</dbReference>
<proteinExistence type="inferred from homology"/>
<dbReference type="SMART" id="SM00242">
    <property type="entry name" value="MYSc"/>
    <property type="match status" value="1"/>
</dbReference>
<dbReference type="GO" id="GO:0016459">
    <property type="term" value="C:myosin complex"/>
    <property type="evidence" value="ECO:0007669"/>
    <property type="project" value="UniProtKB-KW"/>
</dbReference>
<feature type="domain" description="Myosin motor" evidence="7">
    <location>
        <begin position="1"/>
        <end position="287"/>
    </location>
</feature>
<dbReference type="Proteomes" id="UP000595437">
    <property type="component" value="Chromosome 3"/>
</dbReference>
<dbReference type="Gene3D" id="1.20.120.720">
    <property type="entry name" value="Myosin VI head, motor domain, U50 subdomain"/>
    <property type="match status" value="1"/>
</dbReference>
<dbReference type="EMBL" id="CP045892">
    <property type="protein sequence ID" value="QQP53082.1"/>
    <property type="molecule type" value="Genomic_DNA"/>
</dbReference>
<dbReference type="InterPro" id="IPR036961">
    <property type="entry name" value="Kinesin_motor_dom_sf"/>
</dbReference>
<gene>
    <name evidence="8" type="ORF">FKW44_005424</name>
</gene>
<keyword evidence="1 6" id="KW-0547">Nucleotide-binding</keyword>
<evidence type="ECO:0000256" key="5">
    <source>
        <dbReference type="ARBA" id="ARBA00023203"/>
    </source>
</evidence>
<dbReference type="SUPFAM" id="SSF52540">
    <property type="entry name" value="P-loop containing nucleoside triphosphate hydrolases"/>
    <property type="match status" value="1"/>
</dbReference>
<keyword evidence="4 6" id="KW-0505">Motor protein</keyword>
<name>A0A7T8KBX5_CALRO</name>
<evidence type="ECO:0000259" key="7">
    <source>
        <dbReference type="PROSITE" id="PS51456"/>
    </source>
</evidence>
<evidence type="ECO:0000313" key="9">
    <source>
        <dbReference type="Proteomes" id="UP000595437"/>
    </source>
</evidence>
<protein>
    <submittedName>
        <fullName evidence="8">Unconventional myosinIXblike</fullName>
    </submittedName>
</protein>
<dbReference type="Gene3D" id="3.40.850.10">
    <property type="entry name" value="Kinesin motor domain"/>
    <property type="match status" value="1"/>
</dbReference>
<dbReference type="PANTHER" id="PTHR13140:SF498">
    <property type="entry name" value="DACHS, ISOFORM E"/>
    <property type="match status" value="1"/>
</dbReference>
<dbReference type="Pfam" id="PF00063">
    <property type="entry name" value="Myosin_head"/>
    <property type="match status" value="1"/>
</dbReference>
<dbReference type="AlphaFoldDB" id="A0A7T8KBX5"/>
<comment type="caution">
    <text evidence="6">Lacks conserved residue(s) required for the propagation of feature annotation.</text>
</comment>
<dbReference type="Gene3D" id="1.10.10.820">
    <property type="match status" value="1"/>
</dbReference>
<keyword evidence="3 6" id="KW-0518">Myosin</keyword>
<sequence>TNVGPVVLSVNPYSEVGNPLTLNSTKDQASDSEYLKRVVKETVRLQSETGYPQALIVSGASGSGKSYTSMILLRQLFEQANAGQETDTFKHLAASFSVLRSLGMAKTASNRESSRIGHFIEVQISDGALYRTKIHCYFLDQSRVVQPLPMEKNYHIFYQMLAGLSGDERRSLGLDGLSIRDLNFLNTGDYRQDEAQDAARFEEWKSNLAILGIPFMDVVRVLASILLLGNIDFAEGKGLEVEVVGREELNSVASLLGVSSSHLWQGLTTRTYSVRGQLVKSMSDINM</sequence>
<dbReference type="GO" id="GO:0051015">
    <property type="term" value="F:actin filament binding"/>
    <property type="evidence" value="ECO:0007669"/>
    <property type="project" value="TreeGrafter"/>
</dbReference>
<evidence type="ECO:0000256" key="3">
    <source>
        <dbReference type="ARBA" id="ARBA00023123"/>
    </source>
</evidence>
<feature type="non-terminal residue" evidence="8">
    <location>
        <position position="1"/>
    </location>
</feature>
<dbReference type="GO" id="GO:0003774">
    <property type="term" value="F:cytoskeletal motor activity"/>
    <property type="evidence" value="ECO:0007669"/>
    <property type="project" value="UniProtKB-UniRule"/>
</dbReference>
<keyword evidence="5 6" id="KW-0009">Actin-binding</keyword>
<organism evidence="8 9">
    <name type="scientific">Caligus rogercresseyi</name>
    <name type="common">Sea louse</name>
    <dbReference type="NCBI Taxonomy" id="217165"/>
    <lineage>
        <taxon>Eukaryota</taxon>
        <taxon>Metazoa</taxon>
        <taxon>Ecdysozoa</taxon>
        <taxon>Arthropoda</taxon>
        <taxon>Crustacea</taxon>
        <taxon>Multicrustacea</taxon>
        <taxon>Hexanauplia</taxon>
        <taxon>Copepoda</taxon>
        <taxon>Siphonostomatoida</taxon>
        <taxon>Caligidae</taxon>
        <taxon>Caligus</taxon>
    </lineage>
</organism>
<feature type="binding site" evidence="6">
    <location>
        <begin position="59"/>
        <end position="66"/>
    </location>
    <ligand>
        <name>ATP</name>
        <dbReference type="ChEBI" id="CHEBI:30616"/>
    </ligand>
</feature>
<dbReference type="InterPro" id="IPR027417">
    <property type="entry name" value="P-loop_NTPase"/>
</dbReference>